<sequence length="181" mass="21153">MQAVPTLHLQRKDVNQPTSICSRRRRDSIKYDVTALQETKNRNSVTHKRKDGTFVILGKKVLNRNVCGIGLSYTHQLATFSTHGKISRQWKVSVINYYSPTEAADEIKLDNFHEEVENAIYKEKSFYKRKAMHDERILENAITRYDWKEREDPTENVRELVERLRSCAEQAALTVKKEVDV</sequence>
<organism evidence="1 2">
    <name type="scientific">Cylicostephanus goldi</name>
    <name type="common">Nematode worm</name>
    <dbReference type="NCBI Taxonomy" id="71465"/>
    <lineage>
        <taxon>Eukaryota</taxon>
        <taxon>Metazoa</taxon>
        <taxon>Ecdysozoa</taxon>
        <taxon>Nematoda</taxon>
        <taxon>Chromadorea</taxon>
        <taxon>Rhabditida</taxon>
        <taxon>Rhabditina</taxon>
        <taxon>Rhabditomorpha</taxon>
        <taxon>Strongyloidea</taxon>
        <taxon>Strongylidae</taxon>
        <taxon>Cylicostephanus</taxon>
    </lineage>
</organism>
<proteinExistence type="predicted"/>
<protein>
    <submittedName>
        <fullName evidence="1">Uncharacterized protein</fullName>
    </submittedName>
</protein>
<evidence type="ECO:0000313" key="2">
    <source>
        <dbReference type="Proteomes" id="UP000271889"/>
    </source>
</evidence>
<name>A0A3P6RM71_CYLGO</name>
<dbReference type="OrthoDB" id="5854880at2759"/>
<accession>A0A3P6RM71</accession>
<gene>
    <name evidence="1" type="ORF">CGOC_LOCUS3431</name>
</gene>
<dbReference type="EMBL" id="UYRV01008648">
    <property type="protein sequence ID" value="VDK55800.1"/>
    <property type="molecule type" value="Genomic_DNA"/>
</dbReference>
<dbReference type="AlphaFoldDB" id="A0A3P6RM71"/>
<keyword evidence="2" id="KW-1185">Reference proteome</keyword>
<reference evidence="1 2" key="1">
    <citation type="submission" date="2018-11" db="EMBL/GenBank/DDBJ databases">
        <authorList>
            <consortium name="Pathogen Informatics"/>
        </authorList>
    </citation>
    <scope>NUCLEOTIDE SEQUENCE [LARGE SCALE GENOMIC DNA]</scope>
</reference>
<evidence type="ECO:0000313" key="1">
    <source>
        <dbReference type="EMBL" id="VDK55800.1"/>
    </source>
</evidence>
<dbReference type="Proteomes" id="UP000271889">
    <property type="component" value="Unassembled WGS sequence"/>
</dbReference>